<feature type="region of interest" description="Disordered" evidence="1">
    <location>
        <begin position="42"/>
        <end position="62"/>
    </location>
</feature>
<feature type="compositionally biased region" description="Polar residues" evidence="1">
    <location>
        <begin position="99"/>
        <end position="114"/>
    </location>
</feature>
<feature type="region of interest" description="Disordered" evidence="1">
    <location>
        <begin position="332"/>
        <end position="355"/>
    </location>
</feature>
<feature type="region of interest" description="Disordered" evidence="1">
    <location>
        <begin position="1"/>
        <end position="23"/>
    </location>
</feature>
<protein>
    <submittedName>
        <fullName evidence="2">Uncharacterized protein</fullName>
    </submittedName>
</protein>
<evidence type="ECO:0000313" key="2">
    <source>
        <dbReference type="EMBL" id="CCX32825.1"/>
    </source>
</evidence>
<feature type="compositionally biased region" description="Low complexity" evidence="1">
    <location>
        <begin position="115"/>
        <end position="125"/>
    </location>
</feature>
<organism evidence="2 3">
    <name type="scientific">Pyronema omphalodes (strain CBS 100304)</name>
    <name type="common">Pyronema confluens</name>
    <dbReference type="NCBI Taxonomy" id="1076935"/>
    <lineage>
        <taxon>Eukaryota</taxon>
        <taxon>Fungi</taxon>
        <taxon>Dikarya</taxon>
        <taxon>Ascomycota</taxon>
        <taxon>Pezizomycotina</taxon>
        <taxon>Pezizomycetes</taxon>
        <taxon>Pezizales</taxon>
        <taxon>Pyronemataceae</taxon>
        <taxon>Pyronema</taxon>
    </lineage>
</organism>
<dbReference type="EMBL" id="HF935907">
    <property type="protein sequence ID" value="CCX32825.1"/>
    <property type="molecule type" value="Genomic_DNA"/>
</dbReference>
<feature type="compositionally biased region" description="Basic residues" evidence="1">
    <location>
        <begin position="226"/>
        <end position="250"/>
    </location>
</feature>
<name>U4LTG4_PYROM</name>
<keyword evidence="3" id="KW-1185">Reference proteome</keyword>
<dbReference type="Proteomes" id="UP000018144">
    <property type="component" value="Unassembled WGS sequence"/>
</dbReference>
<sequence length="509" mass="56343">MARYFPRTPGGLPAPLSDEEAQSGLALEAEMRRLVAEQIAASVSRGASPRGAYKTSATQSKPELWQATASKLSTAPVIDEASLLGGIHSNPSPRGAPPINTSFLQDQNRRQSNASSEMSRTSTRSTNEEKKRKILENVFGIYPAENKLPPGRSTADELKANIAKAFQFGRKSSTATLEEKHTISAMGILASDNVYAAMELPTFMTSPVVVHESTRRHSDIIDASSRGRKTRPTSPTRQRKARSQSRKASRVKTLALKPKLSNESLYANEPLPAIPKLQINNEKPEARSPSPQFTIDIAEWAESTYIFPKNPSQETLAIEKFPKPPNPPKLPFPEASETPRTPRCISHVSSQSTMGYSNRDSMVSYDTFRGGTTVSAISEYDDTPSVSDTDESFFERYDEWSRGDGASDYRASYPFDVEDYIYDPQALGDEVSNEKQLKPTPTTKRHASITGATGLNVQFTTYFAEKQKIELKVRDLASRMEERDHERMASPRKVPGKLSLFPTVYPKSP</sequence>
<feature type="region of interest" description="Disordered" evidence="1">
    <location>
        <begin position="212"/>
        <end position="251"/>
    </location>
</feature>
<evidence type="ECO:0000313" key="3">
    <source>
        <dbReference type="Proteomes" id="UP000018144"/>
    </source>
</evidence>
<gene>
    <name evidence="2" type="ORF">PCON_13676</name>
</gene>
<reference evidence="2 3" key="1">
    <citation type="journal article" date="2013" name="PLoS Genet.">
        <title>The genome and development-dependent transcriptomes of Pyronema confluens: a window into fungal evolution.</title>
        <authorList>
            <person name="Traeger S."/>
            <person name="Altegoer F."/>
            <person name="Freitag M."/>
            <person name="Gabaldon T."/>
            <person name="Kempken F."/>
            <person name="Kumar A."/>
            <person name="Marcet-Houben M."/>
            <person name="Poggeler S."/>
            <person name="Stajich J.E."/>
            <person name="Nowrousian M."/>
        </authorList>
    </citation>
    <scope>NUCLEOTIDE SEQUENCE [LARGE SCALE GENOMIC DNA]</scope>
    <source>
        <strain evidence="3">CBS 100304</strain>
        <tissue evidence="2">Vegetative mycelium</tissue>
    </source>
</reference>
<accession>U4LTG4</accession>
<dbReference type="AlphaFoldDB" id="U4LTG4"/>
<feature type="region of interest" description="Disordered" evidence="1">
    <location>
        <begin position="84"/>
        <end position="131"/>
    </location>
</feature>
<evidence type="ECO:0000256" key="1">
    <source>
        <dbReference type="SAM" id="MobiDB-lite"/>
    </source>
</evidence>
<proteinExistence type="predicted"/>
<dbReference type="OrthoDB" id="10363069at2759"/>